<dbReference type="AlphaFoldDB" id="A0A2W2BID9"/>
<keyword evidence="1" id="KW-0812">Transmembrane</keyword>
<evidence type="ECO:0000313" key="3">
    <source>
        <dbReference type="Proteomes" id="UP000248764"/>
    </source>
</evidence>
<sequence>MEARDEIGSYRESNRATARLALWTLAWAASLAAARFGPELIWDERPAASWAAVGVNVVVGIAWIIAFARFLRALDDLQRKIMQDALAVTLGVGWVGGFAYVVADNAGLVADDVNLALFPTLLGVVYVVAFAVGWIRYR</sequence>
<dbReference type="Proteomes" id="UP000248764">
    <property type="component" value="Unassembled WGS sequence"/>
</dbReference>
<keyword evidence="1" id="KW-1133">Transmembrane helix</keyword>
<comment type="caution">
    <text evidence="2">The sequence shown here is derived from an EMBL/GenBank/DDBJ whole genome shotgun (WGS) entry which is preliminary data.</text>
</comment>
<feature type="transmembrane region" description="Helical" evidence="1">
    <location>
        <begin position="115"/>
        <end position="135"/>
    </location>
</feature>
<evidence type="ECO:0000256" key="1">
    <source>
        <dbReference type="SAM" id="Phobius"/>
    </source>
</evidence>
<name>A0A2W2BID9_9ACTN</name>
<accession>A0A2W2BID9</accession>
<dbReference type="EMBL" id="POTW01000101">
    <property type="protein sequence ID" value="PZF80084.1"/>
    <property type="molecule type" value="Genomic_DNA"/>
</dbReference>
<feature type="transmembrane region" description="Helical" evidence="1">
    <location>
        <begin position="20"/>
        <end position="38"/>
    </location>
</feature>
<proteinExistence type="predicted"/>
<feature type="transmembrane region" description="Helical" evidence="1">
    <location>
        <begin position="83"/>
        <end position="103"/>
    </location>
</feature>
<protein>
    <submittedName>
        <fullName evidence="2">Uncharacterized protein</fullName>
    </submittedName>
</protein>
<keyword evidence="1" id="KW-0472">Membrane</keyword>
<organism evidence="2 3">
    <name type="scientific">Jiangella anatolica</name>
    <dbReference type="NCBI Taxonomy" id="2670374"/>
    <lineage>
        <taxon>Bacteria</taxon>
        <taxon>Bacillati</taxon>
        <taxon>Actinomycetota</taxon>
        <taxon>Actinomycetes</taxon>
        <taxon>Jiangellales</taxon>
        <taxon>Jiangellaceae</taxon>
        <taxon>Jiangella</taxon>
    </lineage>
</organism>
<feature type="transmembrane region" description="Helical" evidence="1">
    <location>
        <begin position="50"/>
        <end position="71"/>
    </location>
</feature>
<dbReference type="RefSeq" id="WP_111257882.1">
    <property type="nucleotide sequence ID" value="NZ_POTW01000101.1"/>
</dbReference>
<reference evidence="2 3" key="1">
    <citation type="submission" date="2018-01" db="EMBL/GenBank/DDBJ databases">
        <title>Draft genome sequence of Jiangella sp. GTF31.</title>
        <authorList>
            <person name="Sahin N."/>
            <person name="Ay H."/>
            <person name="Saygin H."/>
        </authorList>
    </citation>
    <scope>NUCLEOTIDE SEQUENCE [LARGE SCALE GENOMIC DNA]</scope>
    <source>
        <strain evidence="2 3">GTF31</strain>
    </source>
</reference>
<evidence type="ECO:0000313" key="2">
    <source>
        <dbReference type="EMBL" id="PZF80084.1"/>
    </source>
</evidence>
<keyword evidence="3" id="KW-1185">Reference proteome</keyword>
<gene>
    <name evidence="2" type="ORF">C1I92_27775</name>
</gene>